<dbReference type="EMBL" id="KY052794">
    <property type="protein sequence ID" value="ASE99691.1"/>
    <property type="molecule type" value="Genomic_DNA"/>
</dbReference>
<accession>A0A218MK90</accession>
<dbReference type="NCBIfam" id="TIGR01537">
    <property type="entry name" value="portal_HK97"/>
    <property type="match status" value="1"/>
</dbReference>
<organism evidence="2">
    <name type="scientific">uncultured virus</name>
    <dbReference type="NCBI Taxonomy" id="340016"/>
    <lineage>
        <taxon>Viruses</taxon>
        <taxon>environmental samples</taxon>
    </lineage>
</organism>
<dbReference type="Pfam" id="PF04860">
    <property type="entry name" value="Phage_portal"/>
    <property type="match status" value="1"/>
</dbReference>
<dbReference type="InterPro" id="IPR006427">
    <property type="entry name" value="Portal_HK97"/>
</dbReference>
<reference evidence="2" key="2">
    <citation type="journal article" date="2017" name="Nat. Commun.">
        <title>Single-virus genomics reveals hidden cosmopolitan and abundant viruses.</title>
        <authorList>
            <person name="Martinez-Hernandez F."/>
            <person name="Fornas O."/>
            <person name="Lluesma Gomez M."/>
            <person name="Bolduc B."/>
            <person name="de la Cruz Pena M.J."/>
            <person name="Martinez J.M."/>
            <person name="Anton J."/>
            <person name="Gasol J.M."/>
            <person name="Rosselli R."/>
            <person name="Rodriguez-Valera F."/>
            <person name="Sullivan M.B."/>
            <person name="Acinas S.G."/>
            <person name="Martinez-Garcia M."/>
        </authorList>
    </citation>
    <scope>NUCLEOTIDE SEQUENCE</scope>
</reference>
<evidence type="ECO:0000313" key="2">
    <source>
        <dbReference type="EMBL" id="ASE99691.1"/>
    </source>
</evidence>
<proteinExistence type="predicted"/>
<dbReference type="InterPro" id="IPR006944">
    <property type="entry name" value="Phage/GTA_portal"/>
</dbReference>
<sequence length="412" mass="47218">MAKETPEWRQWLSEKLNPAQPSIASLEPYASPETIVDFEQAYREIEIVHRSIEMCINAMTDVPLIVEGGSPSKKVNKILNLRPNPFEDRARLFRRAFLDFHLDGNTFFYYDGNDLFLLPANDVEVVPDEKTFVSHYNYLITNQQTADFYGFNKETTKAQAIVFQPEEIIHVMNENEESIFRGTSKLKPVKRLLEVYYYLVNFQRQFFKNNAVPGFVLTTDSILSKRVKERLLESWRSSYTTIFDNARNPAILDGGLKIDQFSNVKFDELDFENSVERVQQDIAKALGVPYVLMKSGNNANIDANQKLFYSHTILPMLNQFCSAFKHFFNNGVEIRPDKMSIPAMNPDQRTQAVYYSTLVNTGIITPNEARQGLRYDELEGQADIRVPQNITGSAVDASQGGRPVEEEETVDD</sequence>
<reference evidence="2" key="1">
    <citation type="submission" date="2016-10" db="EMBL/GenBank/DDBJ databases">
        <authorList>
            <person name="Varghese N."/>
        </authorList>
    </citation>
    <scope>NUCLEOTIDE SEQUENCE</scope>
</reference>
<protein>
    <submittedName>
        <fullName evidence="2">Putative portal protein</fullName>
    </submittedName>
</protein>
<evidence type="ECO:0000256" key="1">
    <source>
        <dbReference type="SAM" id="MobiDB-lite"/>
    </source>
</evidence>
<name>A0A218MK90_9VIRU</name>
<feature type="region of interest" description="Disordered" evidence="1">
    <location>
        <begin position="387"/>
        <end position="412"/>
    </location>
</feature>